<feature type="compositionally biased region" description="Low complexity" evidence="1">
    <location>
        <begin position="70"/>
        <end position="79"/>
    </location>
</feature>
<name>A0A1U7H9V6_9CYAN</name>
<feature type="compositionally biased region" description="Low complexity" evidence="1">
    <location>
        <begin position="95"/>
        <end position="158"/>
    </location>
</feature>
<reference evidence="2 3" key="1">
    <citation type="submission" date="2016-11" db="EMBL/GenBank/DDBJ databases">
        <title>Draft Genome Sequences of Nine Cyanobacterial Strains from Diverse Habitats.</title>
        <authorList>
            <person name="Zhu T."/>
            <person name="Hou S."/>
            <person name="Lu X."/>
            <person name="Hess W.R."/>
        </authorList>
    </citation>
    <scope>NUCLEOTIDE SEQUENCE [LARGE SCALE GENOMIC DNA]</scope>
    <source>
        <strain evidence="2 3">NIES-593</strain>
    </source>
</reference>
<dbReference type="Proteomes" id="UP000186868">
    <property type="component" value="Unassembled WGS sequence"/>
</dbReference>
<feature type="region of interest" description="Disordered" evidence="1">
    <location>
        <begin position="385"/>
        <end position="421"/>
    </location>
</feature>
<feature type="compositionally biased region" description="Polar residues" evidence="1">
    <location>
        <begin position="400"/>
        <end position="421"/>
    </location>
</feature>
<accession>A0A1U7H9V6</accession>
<evidence type="ECO:0000313" key="2">
    <source>
        <dbReference type="EMBL" id="OKH20360.1"/>
    </source>
</evidence>
<dbReference type="STRING" id="1921803.NIES593_19245"/>
<gene>
    <name evidence="2" type="ORF">NIES593_19245</name>
</gene>
<evidence type="ECO:0000313" key="3">
    <source>
        <dbReference type="Proteomes" id="UP000186868"/>
    </source>
</evidence>
<evidence type="ECO:0000256" key="1">
    <source>
        <dbReference type="SAM" id="MobiDB-lite"/>
    </source>
</evidence>
<feature type="region of interest" description="Disordered" evidence="1">
    <location>
        <begin position="30"/>
        <end position="165"/>
    </location>
</feature>
<dbReference type="AlphaFoldDB" id="A0A1U7H9V6"/>
<sequence>MLQTTAIFRRKAQESERQLLHYPSIVTKVTKSVDKLKGGRDMPDGSSAKPSFEVDRTSVENRDRSRTDSSTDTSVQPPSEGTPPPGETASPEATTPPDGTPPSDGTTPPEATTPPGGTPPSDGTTPPEATTPPGGTPPSDGTTPPGGNPPSDGTTPPGEMAPPQGTEQEVFEVESGLTSVFLDESVLADANLKLTQTDAAEPNTEGFPEGAPAVGFEITPKTDFTFTQENGFTPVDGTIEHSGSLTFEGLGTVGDFSIGFDPSRDTDTASGFFIADTLDTDEILFDLGDPETANFDGENLTIAGSDLLVSPELASLLGNESLAGTDIGGARIDAVARPEEPLADAIRDFADFITDVEIPQETIDDITNAIEDFVSRTVADAISGNLGSSDPISQPKDPISQPTDPINGSTDSVNVTLGTLP</sequence>
<feature type="compositionally biased region" description="Basic and acidic residues" evidence="1">
    <location>
        <begin position="31"/>
        <end position="43"/>
    </location>
</feature>
<feature type="compositionally biased region" description="Basic and acidic residues" evidence="1">
    <location>
        <begin position="52"/>
        <end position="69"/>
    </location>
</feature>
<protein>
    <submittedName>
        <fullName evidence="2">Uncharacterized protein</fullName>
    </submittedName>
</protein>
<dbReference type="EMBL" id="MRCB01000031">
    <property type="protein sequence ID" value="OKH20360.1"/>
    <property type="molecule type" value="Genomic_DNA"/>
</dbReference>
<comment type="caution">
    <text evidence="2">The sequence shown here is derived from an EMBL/GenBank/DDBJ whole genome shotgun (WGS) entry which is preliminary data.</text>
</comment>
<keyword evidence="3" id="KW-1185">Reference proteome</keyword>
<proteinExistence type="predicted"/>
<organism evidence="2 3">
    <name type="scientific">Hydrococcus rivularis NIES-593</name>
    <dbReference type="NCBI Taxonomy" id="1921803"/>
    <lineage>
        <taxon>Bacteria</taxon>
        <taxon>Bacillati</taxon>
        <taxon>Cyanobacteriota</taxon>
        <taxon>Cyanophyceae</taxon>
        <taxon>Pleurocapsales</taxon>
        <taxon>Hydrococcaceae</taxon>
        <taxon>Hydrococcus</taxon>
    </lineage>
</organism>